<evidence type="ECO:0000256" key="3">
    <source>
        <dbReference type="ARBA" id="ARBA00022833"/>
    </source>
</evidence>
<sequence>MNKIRKKTWRKLIELVKSIAINMNSRSCKNENENENEQTKIHKIAKLQKCHNFIMSCFVQMLATLHYTNSTSISLPFFHHLYFTTLVSRFSFLFFSHSRFFSCPGSRRTDFPIRWQSPARAPAPALIAASHLPSAADRRRLHIVFTMKVTFRLSTEVSYSVTIPDNSTVEDLHNSAKVACPSDFKLPNDFKVIYNGEKLAPYSRLLSEFSMSDGSVVILMSSGEANNHGGASSGQKMAEPASGAPRKKSRKNRCSFASCGSAPLRMVGDCSHCQGKFCAKHRLLENHLCQGLQTCKDNAHEQNAMKLHSESTLASRV</sequence>
<dbReference type="AlphaFoldDB" id="A5DQI6"/>
<dbReference type="GeneID" id="5124337"/>
<evidence type="ECO:0000256" key="4">
    <source>
        <dbReference type="PROSITE-ProRule" id="PRU00449"/>
    </source>
</evidence>
<dbReference type="InterPro" id="IPR035896">
    <property type="entry name" value="AN1-like_Znf"/>
</dbReference>
<dbReference type="PROSITE" id="PS51039">
    <property type="entry name" value="ZF_AN1"/>
    <property type="match status" value="1"/>
</dbReference>
<evidence type="ECO:0000313" key="9">
    <source>
        <dbReference type="Proteomes" id="UP000001997"/>
    </source>
</evidence>
<accession>A5DQI6</accession>
<dbReference type="Proteomes" id="UP000001997">
    <property type="component" value="Unassembled WGS sequence"/>
</dbReference>
<evidence type="ECO:0000313" key="8">
    <source>
        <dbReference type="EMBL" id="EDK41439.2"/>
    </source>
</evidence>
<evidence type="ECO:0000259" key="7">
    <source>
        <dbReference type="PROSITE" id="PS51039"/>
    </source>
</evidence>
<evidence type="ECO:0000256" key="1">
    <source>
        <dbReference type="ARBA" id="ARBA00022723"/>
    </source>
</evidence>
<feature type="domain" description="Ubiquitin-like" evidence="6">
    <location>
        <begin position="147"/>
        <end position="220"/>
    </location>
</feature>
<dbReference type="GO" id="GO:0008270">
    <property type="term" value="F:zinc ion binding"/>
    <property type="evidence" value="ECO:0007669"/>
    <property type="project" value="UniProtKB-KW"/>
</dbReference>
<feature type="domain" description="AN1-type" evidence="7">
    <location>
        <begin position="248"/>
        <end position="297"/>
    </location>
</feature>
<dbReference type="STRING" id="294746.A5DQI6"/>
<gene>
    <name evidence="8" type="ORF">PGUG_05537</name>
</gene>
<dbReference type="InterPro" id="IPR029071">
    <property type="entry name" value="Ubiquitin-like_domsf"/>
</dbReference>
<dbReference type="eggNOG" id="ENOG502SA79">
    <property type="taxonomic scope" value="Eukaryota"/>
</dbReference>
<keyword evidence="3" id="KW-0862">Zinc</keyword>
<evidence type="ECO:0000256" key="2">
    <source>
        <dbReference type="ARBA" id="ARBA00022771"/>
    </source>
</evidence>
<organism evidence="8 9">
    <name type="scientific">Meyerozyma guilliermondii (strain ATCC 6260 / CBS 566 / DSM 6381 / JCM 1539 / NBRC 10279 / NRRL Y-324)</name>
    <name type="common">Yeast</name>
    <name type="synonym">Candida guilliermondii</name>
    <dbReference type="NCBI Taxonomy" id="294746"/>
    <lineage>
        <taxon>Eukaryota</taxon>
        <taxon>Fungi</taxon>
        <taxon>Dikarya</taxon>
        <taxon>Ascomycota</taxon>
        <taxon>Saccharomycotina</taxon>
        <taxon>Pichiomycetes</taxon>
        <taxon>Debaryomycetaceae</taxon>
        <taxon>Meyerozyma</taxon>
    </lineage>
</organism>
<dbReference type="InParanoid" id="A5DQI6"/>
<dbReference type="EMBL" id="CH408161">
    <property type="protein sequence ID" value="EDK41439.2"/>
    <property type="molecule type" value="Genomic_DNA"/>
</dbReference>
<evidence type="ECO:0000259" key="6">
    <source>
        <dbReference type="PROSITE" id="PS50053"/>
    </source>
</evidence>
<feature type="region of interest" description="Disordered" evidence="5">
    <location>
        <begin position="227"/>
        <end position="251"/>
    </location>
</feature>
<dbReference type="VEuPathDB" id="FungiDB:PGUG_05537"/>
<dbReference type="InterPro" id="IPR000626">
    <property type="entry name" value="Ubiquitin-like_dom"/>
</dbReference>
<name>A5DQI6_PICGU</name>
<protein>
    <submittedName>
        <fullName evidence="8">Uncharacterized protein</fullName>
    </submittedName>
</protein>
<dbReference type="Pfam" id="PF01428">
    <property type="entry name" value="zf-AN1"/>
    <property type="match status" value="1"/>
</dbReference>
<dbReference type="SUPFAM" id="SSF118310">
    <property type="entry name" value="AN1-like Zinc finger"/>
    <property type="match status" value="1"/>
</dbReference>
<dbReference type="SMART" id="SM00154">
    <property type="entry name" value="ZnF_AN1"/>
    <property type="match status" value="1"/>
</dbReference>
<dbReference type="OrthoDB" id="428577at2759"/>
<keyword evidence="2 4" id="KW-0863">Zinc-finger</keyword>
<dbReference type="SUPFAM" id="SSF54236">
    <property type="entry name" value="Ubiquitin-like"/>
    <property type="match status" value="1"/>
</dbReference>
<proteinExistence type="predicted"/>
<dbReference type="HOGENOM" id="CLU_877471_0_0_1"/>
<dbReference type="PROSITE" id="PS50053">
    <property type="entry name" value="UBIQUITIN_2"/>
    <property type="match status" value="1"/>
</dbReference>
<dbReference type="KEGG" id="pgu:PGUG_05537"/>
<reference evidence="8 9" key="1">
    <citation type="journal article" date="2009" name="Nature">
        <title>Evolution of pathogenicity and sexual reproduction in eight Candida genomes.</title>
        <authorList>
            <person name="Butler G."/>
            <person name="Rasmussen M.D."/>
            <person name="Lin M.F."/>
            <person name="Santos M.A."/>
            <person name="Sakthikumar S."/>
            <person name="Munro C.A."/>
            <person name="Rheinbay E."/>
            <person name="Grabherr M."/>
            <person name="Forche A."/>
            <person name="Reedy J.L."/>
            <person name="Agrafioti I."/>
            <person name="Arnaud M.B."/>
            <person name="Bates S."/>
            <person name="Brown A.J."/>
            <person name="Brunke S."/>
            <person name="Costanzo M.C."/>
            <person name="Fitzpatrick D.A."/>
            <person name="de Groot P.W."/>
            <person name="Harris D."/>
            <person name="Hoyer L.L."/>
            <person name="Hube B."/>
            <person name="Klis F.M."/>
            <person name="Kodira C."/>
            <person name="Lennard N."/>
            <person name="Logue M.E."/>
            <person name="Martin R."/>
            <person name="Neiman A.M."/>
            <person name="Nikolaou E."/>
            <person name="Quail M.A."/>
            <person name="Quinn J."/>
            <person name="Santos M.C."/>
            <person name="Schmitzberger F.F."/>
            <person name="Sherlock G."/>
            <person name="Shah P."/>
            <person name="Silverstein K.A."/>
            <person name="Skrzypek M.S."/>
            <person name="Soll D."/>
            <person name="Staggs R."/>
            <person name="Stansfield I."/>
            <person name="Stumpf M.P."/>
            <person name="Sudbery P.E."/>
            <person name="Srikantha T."/>
            <person name="Zeng Q."/>
            <person name="Berman J."/>
            <person name="Berriman M."/>
            <person name="Heitman J."/>
            <person name="Gow N.A."/>
            <person name="Lorenz M.C."/>
            <person name="Birren B.W."/>
            <person name="Kellis M."/>
            <person name="Cuomo C.A."/>
        </authorList>
    </citation>
    <scope>NUCLEOTIDE SEQUENCE [LARGE SCALE GENOMIC DNA]</scope>
    <source>
        <strain evidence="9">ATCC 6260 / CBS 566 / DSM 6381 / JCM 1539 / NBRC 10279 / NRRL Y-324</strain>
    </source>
</reference>
<dbReference type="RefSeq" id="XP_001482517.2">
    <property type="nucleotide sequence ID" value="XM_001482467.1"/>
</dbReference>
<dbReference type="CDD" id="cd17039">
    <property type="entry name" value="Ubl_ubiquitin_like"/>
    <property type="match status" value="1"/>
</dbReference>
<evidence type="ECO:0000256" key="5">
    <source>
        <dbReference type="SAM" id="MobiDB-lite"/>
    </source>
</evidence>
<keyword evidence="1" id="KW-0479">Metal-binding</keyword>
<dbReference type="Gene3D" id="4.10.1110.10">
    <property type="entry name" value="AN1-like Zinc finger"/>
    <property type="match status" value="1"/>
</dbReference>
<keyword evidence="9" id="KW-1185">Reference proteome</keyword>
<dbReference type="InterPro" id="IPR000058">
    <property type="entry name" value="Znf_AN1"/>
</dbReference>